<keyword evidence="4 15" id="KW-0479">Metal-binding</keyword>
<dbReference type="AlphaFoldDB" id="A0A7I8VWL8"/>
<dbReference type="Pfam" id="PF00090">
    <property type="entry name" value="TSP_1"/>
    <property type="match status" value="1"/>
</dbReference>
<dbReference type="SMART" id="SM00440">
    <property type="entry name" value="ZnF_C2C2"/>
    <property type="match status" value="1"/>
</dbReference>
<dbReference type="EMBL" id="CAJFCJ010000012">
    <property type="protein sequence ID" value="CAD5120308.1"/>
    <property type="molecule type" value="Genomic_DNA"/>
</dbReference>
<dbReference type="InterPro" id="IPR036383">
    <property type="entry name" value="TSP1_rpt_sf"/>
</dbReference>
<comment type="caution">
    <text evidence="19">The sequence shown here is derived from an EMBL/GenBank/DDBJ whole genome shotgun (WGS) entry which is preliminary data.</text>
</comment>
<gene>
    <name evidence="19" type="ORF">DGYR_LOCUS8419</name>
</gene>
<keyword evidence="16" id="KW-0812">Transmembrane</keyword>
<dbReference type="PROSITE" id="PS50835">
    <property type="entry name" value="IG_LIKE"/>
    <property type="match status" value="1"/>
</dbReference>
<keyword evidence="3 15" id="KW-0240">DNA-directed RNA polymerase</keyword>
<evidence type="ECO:0000256" key="5">
    <source>
        <dbReference type="ARBA" id="ARBA00022771"/>
    </source>
</evidence>
<keyword evidence="7" id="KW-1015">Disulfide bond</keyword>
<dbReference type="InterPro" id="IPR019761">
    <property type="entry name" value="DNA-dir_RNA_pol-M_15_CS"/>
</dbReference>
<evidence type="ECO:0000256" key="7">
    <source>
        <dbReference type="ARBA" id="ARBA00023157"/>
    </source>
</evidence>
<dbReference type="InterPro" id="IPR001222">
    <property type="entry name" value="Znf_TFIIS"/>
</dbReference>
<evidence type="ECO:0000256" key="8">
    <source>
        <dbReference type="ARBA" id="ARBA00023163"/>
    </source>
</evidence>
<evidence type="ECO:0000256" key="9">
    <source>
        <dbReference type="ARBA" id="ARBA00023242"/>
    </source>
</evidence>
<comment type="similarity">
    <text evidence="15">Belongs to the archaeal rpoM/eukaryotic RPA12/RPB9/RPC11 RNA polymerase family.</text>
</comment>
<sequence>MIMFCPTCGNMLMVEEGTMCYRFACSSCPYIHNITRKIVNRQYPKLKEVDDVLGGAAAWENVDHTQETCPKCSHPEAFFMQMQTRSADEPMTTFYKYVGLFLSGPNGMRLIVNVVEIVPILSDISVGVADLIPVNGQNGKLLDVIALKVQAIAKTLATRKRFCRRISEDFGWCRNFKGEQFESEEIEKRPCLSSLNNEPVCVKSWSQWGSWSECDNSKCRIVYAQRERNCTGYGRKCSHQGGTNKEVKACFDDKGEYIGQTCKNIDGEWGPWSSFSHCDKTCGTGIMVSKRYCNNPKPQGFGDYCYGTNINIKAWERFRSCDNPKPSFMGQKCLGKDMEKRNFCIQIPCPPERPNYLSARLRESISRYLNVSRKAYNKKKGEDLKLSPPNSLTYAIEREFPKTIYEWQFGNEIFEYNREIPKKNWLYVNSTYESKTLTVTNLSGSDLGVYVVWARFEPMRRTVLDIMSLSIDGWDNDINSEEGKPLSLDCRSGYLTHIFPNAYLVWMLNETLFTNLSGKASLPESFLLEKTNINVHSGLWQCVVFDSTAIRTSRTWITNSFKLTVREEYDLLKLLRMPAFWAVIVGGIITVTFMAFCFGLHKQRVLQKKIERDQRYLLEYFRQREKQPLLQDDYMEEAIIYLAEGGILHSGTYQIVPPHKWILKEVPKDKPNRTITSKTNNLKI</sequence>
<evidence type="ECO:0000256" key="3">
    <source>
        <dbReference type="ARBA" id="ARBA00022478"/>
    </source>
</evidence>
<comment type="subcellular location">
    <subcellularLocation>
        <location evidence="1">Nucleus</location>
    </subcellularLocation>
</comment>
<evidence type="ECO:0000256" key="4">
    <source>
        <dbReference type="ARBA" id="ARBA00022723"/>
    </source>
</evidence>
<keyword evidence="16" id="KW-1133">Transmembrane helix</keyword>
<dbReference type="GO" id="GO:0005666">
    <property type="term" value="C:RNA polymerase III complex"/>
    <property type="evidence" value="ECO:0007669"/>
    <property type="project" value="TreeGrafter"/>
</dbReference>
<dbReference type="GO" id="GO:0003676">
    <property type="term" value="F:nucleic acid binding"/>
    <property type="evidence" value="ECO:0007669"/>
    <property type="project" value="InterPro"/>
</dbReference>
<keyword evidence="6" id="KW-0862">Zinc</keyword>
<dbReference type="InterPro" id="IPR007110">
    <property type="entry name" value="Ig-like_dom"/>
</dbReference>
<dbReference type="GO" id="GO:0008270">
    <property type="term" value="F:zinc ion binding"/>
    <property type="evidence" value="ECO:0007669"/>
    <property type="project" value="UniProtKB-KW"/>
</dbReference>
<evidence type="ECO:0000256" key="14">
    <source>
        <dbReference type="PROSITE-ProRule" id="PRU00472"/>
    </source>
</evidence>
<keyword evidence="9" id="KW-0539">Nucleus</keyword>
<dbReference type="Pfam" id="PF01096">
    <property type="entry name" value="Zn_ribbon_TFIIS"/>
    <property type="match status" value="1"/>
</dbReference>
<feature type="domain" description="Ig-like" evidence="17">
    <location>
        <begin position="458"/>
        <end position="558"/>
    </location>
</feature>
<evidence type="ECO:0000256" key="10">
    <source>
        <dbReference type="ARBA" id="ARBA00029985"/>
    </source>
</evidence>
<dbReference type="OrthoDB" id="282152at2759"/>
<dbReference type="GO" id="GO:0006386">
    <property type="term" value="P:termination of RNA polymerase III transcription"/>
    <property type="evidence" value="ECO:0007669"/>
    <property type="project" value="TreeGrafter"/>
</dbReference>
<organism evidence="19 20">
    <name type="scientific">Dimorphilus gyrociliatus</name>
    <dbReference type="NCBI Taxonomy" id="2664684"/>
    <lineage>
        <taxon>Eukaryota</taxon>
        <taxon>Metazoa</taxon>
        <taxon>Spiralia</taxon>
        <taxon>Lophotrochozoa</taxon>
        <taxon>Annelida</taxon>
        <taxon>Polychaeta</taxon>
        <taxon>Polychaeta incertae sedis</taxon>
        <taxon>Dinophilidae</taxon>
        <taxon>Dimorphilus</taxon>
    </lineage>
</organism>
<dbReference type="SUPFAM" id="SSF82895">
    <property type="entry name" value="TSP-1 type 1 repeat"/>
    <property type="match status" value="1"/>
</dbReference>
<evidence type="ECO:0000256" key="15">
    <source>
        <dbReference type="RuleBase" id="RU003474"/>
    </source>
</evidence>
<dbReference type="SMART" id="SM00209">
    <property type="entry name" value="TSP1"/>
    <property type="match status" value="2"/>
</dbReference>
<dbReference type="Pfam" id="PF02150">
    <property type="entry name" value="Zn_ribbon_RPB9"/>
    <property type="match status" value="1"/>
</dbReference>
<evidence type="ECO:0000256" key="6">
    <source>
        <dbReference type="ARBA" id="ARBA00022833"/>
    </source>
</evidence>
<dbReference type="InterPro" id="IPR012164">
    <property type="entry name" value="Rpa12/Rpb9/Rpc10/TFS"/>
</dbReference>
<evidence type="ECO:0000256" key="12">
    <source>
        <dbReference type="ARBA" id="ARBA00054653"/>
    </source>
</evidence>
<keyword evidence="20" id="KW-1185">Reference proteome</keyword>
<evidence type="ECO:0000256" key="11">
    <source>
        <dbReference type="ARBA" id="ARBA00044007"/>
    </source>
</evidence>
<evidence type="ECO:0000256" key="13">
    <source>
        <dbReference type="ARBA" id="ARBA00078854"/>
    </source>
</evidence>
<feature type="transmembrane region" description="Helical" evidence="16">
    <location>
        <begin position="579"/>
        <end position="600"/>
    </location>
</feature>
<evidence type="ECO:0000256" key="16">
    <source>
        <dbReference type="SAM" id="Phobius"/>
    </source>
</evidence>
<keyword evidence="16" id="KW-0472">Membrane</keyword>
<proteinExistence type="inferred from homology"/>
<comment type="function">
    <text evidence="12">Core component of RNA polymerase III (Pol III) which synthesizes small non-coding RNAs using the four ribonucleoside triphosphates as substrates. Can mediate Pol I proofreading of the nascent RNA transcript. Anchors into the Pol III active site to constantly monitor transcription fidelity, cleaves mis-incorporated 5'-ribonucleotides and restarts the transcription process. Once Pol III reaches the poly(dT) termination signal, can induce Pol III clamp opening and transcription termination. Pol III plays an important role in sensing and limiting infection by intracellular bacteria and DNA viruses. Acts as a nuclear and cytosolic DNA sensor involved in innate immune response. Can sense non-self dsDNA that serves as template for transcription into dsRNA. The non-self RNA polymerase III transcripts, such as Epstein-Barr virus-encoded RNAs (EBERs) induce type I interferon and NF-kappa-B through the RIG-I pathway.</text>
</comment>
<dbReference type="InterPro" id="IPR034014">
    <property type="entry name" value="Zn_ribbon_RPC11_C"/>
</dbReference>
<dbReference type="Gene3D" id="2.20.25.10">
    <property type="match status" value="1"/>
</dbReference>
<dbReference type="Proteomes" id="UP000549394">
    <property type="component" value="Unassembled WGS sequence"/>
</dbReference>
<dbReference type="Gene3D" id="2.20.100.10">
    <property type="entry name" value="Thrombospondin type-1 (TSP1) repeat"/>
    <property type="match status" value="1"/>
</dbReference>
<evidence type="ECO:0000256" key="2">
    <source>
        <dbReference type="ARBA" id="ARBA00020093"/>
    </source>
</evidence>
<dbReference type="FunFam" id="2.20.100.10:FF:000001">
    <property type="entry name" value="semaphorin-5A isoform X1"/>
    <property type="match status" value="1"/>
</dbReference>
<dbReference type="FunFam" id="2.20.25.10:FF:000005">
    <property type="entry name" value="DNA-directed RNA polymerase subunit"/>
    <property type="match status" value="1"/>
</dbReference>
<keyword evidence="8 15" id="KW-0804">Transcription</keyword>
<dbReference type="GO" id="GO:0003899">
    <property type="term" value="F:DNA-directed RNA polymerase activity"/>
    <property type="evidence" value="ECO:0007669"/>
    <property type="project" value="InterPro"/>
</dbReference>
<dbReference type="PROSITE" id="PS50092">
    <property type="entry name" value="TSP1"/>
    <property type="match status" value="1"/>
</dbReference>
<keyword evidence="5 14" id="KW-0863">Zinc-finger</keyword>
<name>A0A7I8VWL8_9ANNE</name>
<dbReference type="SUPFAM" id="SSF57783">
    <property type="entry name" value="Zinc beta-ribbon"/>
    <property type="match status" value="1"/>
</dbReference>
<dbReference type="PROSITE" id="PS01030">
    <property type="entry name" value="RNA_POL_M_15KD"/>
    <property type="match status" value="1"/>
</dbReference>
<accession>A0A7I8VWL8</accession>
<protein>
    <recommendedName>
        <fullName evidence="2">DNA-directed RNA polymerase III subunit RPC10</fullName>
    </recommendedName>
    <alternativeName>
        <fullName evidence="13">DNA-directed RNA polymerase III subunit K</fullName>
    </alternativeName>
    <alternativeName>
        <fullName evidence="10">RNA polymerase III subunit C11</fullName>
    </alternativeName>
</protein>
<dbReference type="CDD" id="cd10509">
    <property type="entry name" value="Zn-ribbon_RPC11"/>
    <property type="match status" value="1"/>
</dbReference>
<evidence type="ECO:0000259" key="18">
    <source>
        <dbReference type="PROSITE" id="PS51133"/>
    </source>
</evidence>
<evidence type="ECO:0000313" key="20">
    <source>
        <dbReference type="Proteomes" id="UP000549394"/>
    </source>
</evidence>
<evidence type="ECO:0000259" key="17">
    <source>
        <dbReference type="PROSITE" id="PS50835"/>
    </source>
</evidence>
<dbReference type="InterPro" id="IPR000884">
    <property type="entry name" value="TSP1_rpt"/>
</dbReference>
<dbReference type="PANTHER" id="PTHR11239:SF12">
    <property type="entry name" value="DNA-DIRECTED RNA POLYMERASE III SUBUNIT RPC10"/>
    <property type="match status" value="1"/>
</dbReference>
<comment type="subunit">
    <text evidence="11">Component of the RNA polymerase III complex consisting of 17 subunits: a ten-subunit horseshoe-shaped catalytic core composed of POLR3A/RPC1, POLR3B/RPC2, POLR1C/RPAC1, POLR1D/RPAC2, POLR3K/RPC10, POLR2E/RPABC1, POLR2F/RPABC2, POLR2H/RPABC3, POLR2K/RPABC4 and POLR2L/RPABC5; a mobile stalk composed of two subunits POLR3H/RPC8 and CRCP/RPC9, protruding from the core and functioning primarily in transcription initiation; and additional subunits homologous to general transcription factors of the RNA polymerase II machinery, POLR3C/RPC3-POLR3F/RPC6-POLR3G/RPC7 heterotrimer required for transcription initiation and POLR3D/RPC4-POLR3E/RPC5 heterodimer involved in both transcription initiation and termination.</text>
</comment>
<dbReference type="PROSITE" id="PS51133">
    <property type="entry name" value="ZF_TFIIS_2"/>
    <property type="match status" value="1"/>
</dbReference>
<dbReference type="InterPro" id="IPR001529">
    <property type="entry name" value="Zn_ribbon_RPB9"/>
</dbReference>
<dbReference type="PANTHER" id="PTHR11239">
    <property type="entry name" value="DNA-DIRECTED RNA POLYMERASE"/>
    <property type="match status" value="1"/>
</dbReference>
<evidence type="ECO:0000256" key="1">
    <source>
        <dbReference type="ARBA" id="ARBA00004123"/>
    </source>
</evidence>
<dbReference type="SMART" id="SM00661">
    <property type="entry name" value="RPOL9"/>
    <property type="match status" value="1"/>
</dbReference>
<feature type="domain" description="TFIIS-type" evidence="18">
    <location>
        <begin position="65"/>
        <end position="96"/>
    </location>
</feature>
<reference evidence="19 20" key="1">
    <citation type="submission" date="2020-08" db="EMBL/GenBank/DDBJ databases">
        <authorList>
            <person name="Hejnol A."/>
        </authorList>
    </citation>
    <scope>NUCLEOTIDE SEQUENCE [LARGE SCALE GENOMIC DNA]</scope>
</reference>
<evidence type="ECO:0000313" key="19">
    <source>
        <dbReference type="EMBL" id="CAD5120308.1"/>
    </source>
</evidence>